<evidence type="ECO:0000313" key="2">
    <source>
        <dbReference type="Proteomes" id="UP000689195"/>
    </source>
</evidence>
<proteinExistence type="predicted"/>
<dbReference type="EMBL" id="CAJJDO010000054">
    <property type="protein sequence ID" value="CAD8170946.1"/>
    <property type="molecule type" value="Genomic_DNA"/>
</dbReference>
<dbReference type="Proteomes" id="UP000689195">
    <property type="component" value="Unassembled WGS sequence"/>
</dbReference>
<keyword evidence="2" id="KW-1185">Reference proteome</keyword>
<sequence>MTSIKAVLIIRIADHQLLFSKQYNKKNIDQDYQIILEHMSQLNPRAEERVTLKIANGVWGYKLDENKISLLATESQADRSIHAMIRMLNLMMMLKNIQKFWMKQLQEKYDNLAGVNKVYAEQQKVDEVQIVIEGNINNIINNWIQFDNLDEKAENLINQIEIVLTIVT</sequence>
<organism evidence="1 2">
    <name type="scientific">Paramecium pentaurelia</name>
    <dbReference type="NCBI Taxonomy" id="43138"/>
    <lineage>
        <taxon>Eukaryota</taxon>
        <taxon>Sar</taxon>
        <taxon>Alveolata</taxon>
        <taxon>Ciliophora</taxon>
        <taxon>Intramacronucleata</taxon>
        <taxon>Oligohymenophorea</taxon>
        <taxon>Peniculida</taxon>
        <taxon>Parameciidae</taxon>
        <taxon>Paramecium</taxon>
    </lineage>
</organism>
<protein>
    <submittedName>
        <fullName evidence="1">Uncharacterized protein</fullName>
    </submittedName>
</protein>
<gene>
    <name evidence="1" type="ORF">PPENT_87.1.T0540034</name>
</gene>
<accession>A0A8S1V833</accession>
<evidence type="ECO:0000313" key="1">
    <source>
        <dbReference type="EMBL" id="CAD8170946.1"/>
    </source>
</evidence>
<dbReference type="AlphaFoldDB" id="A0A8S1V833"/>
<comment type="caution">
    <text evidence="1">The sequence shown here is derived from an EMBL/GenBank/DDBJ whole genome shotgun (WGS) entry which is preliminary data.</text>
</comment>
<name>A0A8S1V833_9CILI</name>
<reference evidence="1" key="1">
    <citation type="submission" date="2021-01" db="EMBL/GenBank/DDBJ databases">
        <authorList>
            <consortium name="Genoscope - CEA"/>
            <person name="William W."/>
        </authorList>
    </citation>
    <scope>NUCLEOTIDE SEQUENCE</scope>
</reference>
<dbReference type="OrthoDB" id="343312at2759"/>